<reference evidence="2 3" key="3">
    <citation type="journal article" date="2018" name="New Phytol.">
        <title>High intraspecific genome diversity in the model arbuscular mycorrhizal symbiont Rhizophagus irregularis.</title>
        <authorList>
            <person name="Chen E.C.H."/>
            <person name="Morin E."/>
            <person name="Beaudet D."/>
            <person name="Noel J."/>
            <person name="Yildirir G."/>
            <person name="Ndikumana S."/>
            <person name="Charron P."/>
            <person name="St-Onge C."/>
            <person name="Giorgi J."/>
            <person name="Kruger M."/>
            <person name="Marton T."/>
            <person name="Ropars J."/>
            <person name="Grigoriev I.V."/>
            <person name="Hainaut M."/>
            <person name="Henrissat B."/>
            <person name="Roux C."/>
            <person name="Martin F."/>
            <person name="Corradi N."/>
        </authorList>
    </citation>
    <scope>NUCLEOTIDE SEQUENCE [LARGE SCALE GENOMIC DNA]</scope>
    <source>
        <strain evidence="3">DAOM 181602 / DAOM 197198 / MUCL 43194</strain>
        <strain evidence="2">DAOM 197198</strain>
    </source>
</reference>
<dbReference type="SMR" id="U9TBH2"/>
<keyword evidence="3" id="KW-1185">Reference proteome</keyword>
<organism evidence="1">
    <name type="scientific">Rhizophagus irregularis (strain DAOM 181602 / DAOM 197198 / MUCL 43194)</name>
    <name type="common">Arbuscular mycorrhizal fungus</name>
    <name type="synonym">Glomus intraradices</name>
    <dbReference type="NCBI Taxonomy" id="747089"/>
    <lineage>
        <taxon>Eukaryota</taxon>
        <taxon>Fungi</taxon>
        <taxon>Fungi incertae sedis</taxon>
        <taxon>Mucoromycota</taxon>
        <taxon>Glomeromycotina</taxon>
        <taxon>Glomeromycetes</taxon>
        <taxon>Glomerales</taxon>
        <taxon>Glomeraceae</taxon>
        <taxon>Rhizophagus</taxon>
    </lineage>
</organism>
<reference evidence="1" key="2">
    <citation type="submission" date="2013-07" db="EMBL/GenBank/DDBJ databases">
        <title>The genome of an arbuscular mycorrhizal fungus provides insights into the evolution of the oldest plant symbiosis.</title>
        <authorList>
            <consortium name="DOE Joint Genome Institute"/>
            <person name="Tisserant E."/>
            <person name="Malbreil M."/>
            <person name="Kuo A."/>
            <person name="Kohler A."/>
            <person name="Symeonidi A."/>
            <person name="Balestrini R."/>
            <person name="Charron P."/>
            <person name="Duensing N."/>
            <person name="Frei-dit-Frey N."/>
            <person name="Gianinazzi-Pearson V."/>
            <person name="Gilbert B."/>
            <person name="Handa Y."/>
            <person name="Hijri M."/>
            <person name="Kaul R."/>
            <person name="Kawaguchi M."/>
            <person name="Krajinski F."/>
            <person name="Lammers P."/>
            <person name="Lapierre D."/>
            <person name="Masclaux F.G."/>
            <person name="Murat C."/>
            <person name="Morin E."/>
            <person name="Ndikumana S."/>
            <person name="Pagni M."/>
            <person name="Petitpierre D."/>
            <person name="Requena N."/>
            <person name="Rosikiewicz P."/>
            <person name="Riley R."/>
            <person name="Saito K."/>
            <person name="San Clemente H."/>
            <person name="Shapiro H."/>
            <person name="van Tuinen D."/>
            <person name="Becard G."/>
            <person name="Bonfante P."/>
            <person name="Paszkowski U."/>
            <person name="Shachar-Hill Y."/>
            <person name="Young J.P."/>
            <person name="Sanders I.R."/>
            <person name="Henrissat B."/>
            <person name="Rensing S.A."/>
            <person name="Grigoriev I.V."/>
            <person name="Corradi N."/>
            <person name="Roux C."/>
            <person name="Martin F."/>
        </authorList>
    </citation>
    <scope>NUCLEOTIDE SEQUENCE</scope>
    <source>
        <strain evidence="1">DAOM 197198</strain>
    </source>
</reference>
<dbReference type="AlphaFoldDB" id="U9TBH2"/>
<name>U9TBH2_RHIID</name>
<reference evidence="2 3" key="1">
    <citation type="journal article" date="2013" name="Proc. Natl. Acad. Sci. U.S.A.">
        <title>Genome of an arbuscular mycorrhizal fungus provides insight into the oldest plant symbiosis.</title>
        <authorList>
            <person name="Tisserant E."/>
            <person name="Malbreil M."/>
            <person name="Kuo A."/>
            <person name="Kohler A."/>
            <person name="Symeonidi A."/>
            <person name="Balestrini R."/>
            <person name="Charron P."/>
            <person name="Duensing N."/>
            <person name="Frei Dit Frey N."/>
            <person name="Gianinazzi-Pearson V."/>
            <person name="Gilbert L.B."/>
            <person name="Handa Y."/>
            <person name="Herr J.R."/>
            <person name="Hijri M."/>
            <person name="Koul R."/>
            <person name="Kawaguchi M."/>
            <person name="Krajinski F."/>
            <person name="Lammers P.J."/>
            <person name="Masclaux F.G."/>
            <person name="Murat C."/>
            <person name="Morin E."/>
            <person name="Ndikumana S."/>
            <person name="Pagni M."/>
            <person name="Petitpierre D."/>
            <person name="Requena N."/>
            <person name="Rosikiewicz P."/>
            <person name="Riley R."/>
            <person name="Saito K."/>
            <person name="San Clemente H."/>
            <person name="Shapiro H."/>
            <person name="van Tuinen D."/>
            <person name="Becard G."/>
            <person name="Bonfante P."/>
            <person name="Paszkowski U."/>
            <person name="Shachar-Hill Y.Y."/>
            <person name="Tuskan G.A."/>
            <person name="Young P.W."/>
            <person name="Sanders I.R."/>
            <person name="Henrissat B."/>
            <person name="Rensing S.A."/>
            <person name="Grigoriev I.V."/>
            <person name="Corradi N."/>
            <person name="Roux C."/>
            <person name="Martin F."/>
        </authorList>
    </citation>
    <scope>NUCLEOTIDE SEQUENCE [LARGE SCALE GENOMIC DNA]</scope>
    <source>
        <strain evidence="3">DAOM 181602 / DAOM 197198 / MUCL 43194</strain>
        <strain evidence="2">DAOM 197198</strain>
    </source>
</reference>
<protein>
    <submittedName>
        <fullName evidence="1">Uncharacterized protein</fullName>
    </submittedName>
</protein>
<dbReference type="EMBL" id="KI292950">
    <property type="protein sequence ID" value="ESA05499.1"/>
    <property type="molecule type" value="Genomic_DNA"/>
</dbReference>
<sequence>MDKDLIQTQFNLEMEMDQILSYPDLNHRNIGKRGYGPSVGGAGGGKLTGNQLQRIWGKYGKTTSQFYKSHLNFAWLQIKEVEIWEHVLKWGLAKSPDPKTWSDDG</sequence>
<proteinExistence type="predicted"/>
<dbReference type="Proteomes" id="UP000018888">
    <property type="component" value="Unassembled WGS sequence"/>
</dbReference>
<evidence type="ECO:0000313" key="3">
    <source>
        <dbReference type="Proteomes" id="UP000018888"/>
    </source>
</evidence>
<evidence type="ECO:0000313" key="1">
    <source>
        <dbReference type="EMBL" id="ESA05499.1"/>
    </source>
</evidence>
<accession>U9TBH2</accession>
<evidence type="ECO:0000313" key="2">
    <source>
        <dbReference type="EMBL" id="POG72224.1"/>
    </source>
</evidence>
<dbReference type="HOGENOM" id="CLU_2238028_0_0_1"/>
<gene>
    <name evidence="2" type="ORF">GLOIN_2v1773891</name>
    <name evidence="1" type="ORF">GLOINDRAFT_35461</name>
</gene>
<dbReference type="VEuPathDB" id="FungiDB:RhiirFUN_000202"/>
<dbReference type="EMBL" id="AUPC02000098">
    <property type="protein sequence ID" value="POG72224.1"/>
    <property type="molecule type" value="Genomic_DNA"/>
</dbReference>